<reference evidence="2" key="2">
    <citation type="submission" date="2022-01" db="EMBL/GenBank/DDBJ databases">
        <title>Collection of gut derived symbiotic bacterial strains cultured from healthy donors.</title>
        <authorList>
            <person name="Lin H."/>
            <person name="Kohout C."/>
            <person name="Waligurski E."/>
            <person name="Pamer E.G."/>
        </authorList>
    </citation>
    <scope>NUCLEOTIDE SEQUENCE</scope>
    <source>
        <strain evidence="2">DFI.5.49</strain>
    </source>
</reference>
<protein>
    <submittedName>
        <fullName evidence="2">DUF6171 family protein</fullName>
    </submittedName>
</protein>
<evidence type="ECO:0000313" key="3">
    <source>
        <dbReference type="Proteomes" id="UP000095709"/>
    </source>
</evidence>
<evidence type="ECO:0000313" key="1">
    <source>
        <dbReference type="EMBL" id="CUP23524.1"/>
    </source>
</evidence>
<gene>
    <name evidence="1" type="ORF">ERS852498_01536</name>
    <name evidence="2" type="ORF">L0N21_10470</name>
</gene>
<evidence type="ECO:0000313" key="2">
    <source>
        <dbReference type="EMBL" id="MCG4765924.1"/>
    </source>
</evidence>
<organism evidence="1 3">
    <name type="scientific">Fusicatenibacter saccharivorans</name>
    <dbReference type="NCBI Taxonomy" id="1150298"/>
    <lineage>
        <taxon>Bacteria</taxon>
        <taxon>Bacillati</taxon>
        <taxon>Bacillota</taxon>
        <taxon>Clostridia</taxon>
        <taxon>Lachnospirales</taxon>
        <taxon>Lachnospiraceae</taxon>
        <taxon>Fusicatenibacter</taxon>
    </lineage>
</organism>
<dbReference type="RefSeq" id="WP_055266431.1">
    <property type="nucleotide sequence ID" value="NZ_CZAL01000007.1"/>
</dbReference>
<dbReference type="EMBL" id="CZAL01000007">
    <property type="protein sequence ID" value="CUP23524.1"/>
    <property type="molecule type" value="Genomic_DNA"/>
</dbReference>
<sequence>MDGNTRICKKCLLREMDEAGFFQNMYDYIARIPADDKTPEEEYERRLSICKECEKLLSGMCRMCGCYVEMRAAITLRDCPGKKW</sequence>
<accession>A0A174LGQ7</accession>
<dbReference type="AlphaFoldDB" id="A0A174LGQ7"/>
<dbReference type="Proteomes" id="UP000095709">
    <property type="component" value="Unassembled WGS sequence"/>
</dbReference>
<dbReference type="InterPro" id="IPR046169">
    <property type="entry name" value="DUF6171"/>
</dbReference>
<reference evidence="1 3" key="1">
    <citation type="submission" date="2015-09" db="EMBL/GenBank/DDBJ databases">
        <authorList>
            <consortium name="Pathogen Informatics"/>
        </authorList>
    </citation>
    <scope>NUCLEOTIDE SEQUENCE [LARGE SCALE GENOMIC DNA]</scope>
    <source>
        <strain evidence="1 3">2789STDY5834885</strain>
    </source>
</reference>
<name>A0A174LGQ7_9FIRM</name>
<dbReference type="EMBL" id="JAKNFS010000013">
    <property type="protein sequence ID" value="MCG4765924.1"/>
    <property type="molecule type" value="Genomic_DNA"/>
</dbReference>
<dbReference type="Pfam" id="PF19668">
    <property type="entry name" value="DUF6171"/>
    <property type="match status" value="1"/>
</dbReference>
<proteinExistence type="predicted"/>
<dbReference type="Proteomes" id="UP001199915">
    <property type="component" value="Unassembled WGS sequence"/>
</dbReference>